<dbReference type="RefSeq" id="WP_088959883.1">
    <property type="nucleotide sequence ID" value="NZ_LT607410.1"/>
</dbReference>
<accession>A0A1C4V4E6</accession>
<gene>
    <name evidence="3" type="ORF">GA0074696_0862</name>
</gene>
<dbReference type="SMART" id="SM00089">
    <property type="entry name" value="PKD"/>
    <property type="match status" value="1"/>
</dbReference>
<feature type="signal peptide" evidence="1">
    <location>
        <begin position="1"/>
        <end position="29"/>
    </location>
</feature>
<organism evidence="3 4">
    <name type="scientific">Micromonospora purpureochromogenes</name>
    <dbReference type="NCBI Taxonomy" id="47872"/>
    <lineage>
        <taxon>Bacteria</taxon>
        <taxon>Bacillati</taxon>
        <taxon>Actinomycetota</taxon>
        <taxon>Actinomycetes</taxon>
        <taxon>Micromonosporales</taxon>
        <taxon>Micromonosporaceae</taxon>
        <taxon>Micromonospora</taxon>
    </lineage>
</organism>
<dbReference type="EMBL" id="LT607410">
    <property type="protein sequence ID" value="SCE78843.1"/>
    <property type="molecule type" value="Genomic_DNA"/>
</dbReference>
<reference evidence="3 4" key="1">
    <citation type="submission" date="2016-06" db="EMBL/GenBank/DDBJ databases">
        <authorList>
            <person name="Kjaerup R.B."/>
            <person name="Dalgaard T.S."/>
            <person name="Juul-Madsen H.R."/>
        </authorList>
    </citation>
    <scope>NUCLEOTIDE SEQUENCE [LARGE SCALE GENOMIC DNA]</scope>
    <source>
        <strain evidence="3 4">DSM 43821</strain>
    </source>
</reference>
<evidence type="ECO:0000313" key="4">
    <source>
        <dbReference type="Proteomes" id="UP000198228"/>
    </source>
</evidence>
<keyword evidence="1" id="KW-0732">Signal</keyword>
<dbReference type="Pfam" id="PF18911">
    <property type="entry name" value="PKD_4"/>
    <property type="match status" value="1"/>
</dbReference>
<protein>
    <submittedName>
        <fullName evidence="3">PKD domain-containing protein</fullName>
    </submittedName>
</protein>
<dbReference type="AlphaFoldDB" id="A0A1C4V4E6"/>
<dbReference type="GO" id="GO:0005975">
    <property type="term" value="P:carbohydrate metabolic process"/>
    <property type="evidence" value="ECO:0007669"/>
    <property type="project" value="UniProtKB-ARBA"/>
</dbReference>
<feature type="domain" description="PKD" evidence="2">
    <location>
        <begin position="315"/>
        <end position="364"/>
    </location>
</feature>
<dbReference type="InterPro" id="IPR013783">
    <property type="entry name" value="Ig-like_fold"/>
</dbReference>
<dbReference type="SUPFAM" id="SSF49299">
    <property type="entry name" value="PKD domain"/>
    <property type="match status" value="1"/>
</dbReference>
<dbReference type="InterPro" id="IPR000601">
    <property type="entry name" value="PKD_dom"/>
</dbReference>
<proteinExistence type="predicted"/>
<evidence type="ECO:0000256" key="1">
    <source>
        <dbReference type="SAM" id="SignalP"/>
    </source>
</evidence>
<dbReference type="Gene3D" id="2.60.40.10">
    <property type="entry name" value="Immunoglobulins"/>
    <property type="match status" value="2"/>
</dbReference>
<dbReference type="Proteomes" id="UP000198228">
    <property type="component" value="Chromosome I"/>
</dbReference>
<sequence length="479" mass="50680">MVRRHIARLVVAFTGVIALLVAVPTAAVAAPGNDDFTAATRVGSLPYSMTLDTSGATSDGTDPTGCSNNGSVWFSYTPTTDTRIQADTFGSDYDTVLSAWTGEQGSFTRVACNDDTNGTQSQVGFVVTAGTTYHFMVGSCCGDGGTGGGSLHFTVTEIQPAVNDNFADALPVGALPYSNVQDLSTATAEPAESSSCFNSTRTVWYSYTPTTTRTVMASTAPDYPGIAVYTGSSLSNLSEVFCRPLYGYAPVTFEAQAGTTYLFRTGADFAEQVTFRLEVAPDPTVDFYYAGVDHNSFDTVPFYPSVHDPAGLGIASYAWDFGDGSTSTATYPSHRFSADGDYTVRLTVRTVDGRSASASEVIAVRTHDVSIVRLTVPSTARVGQTVGVTVNVQNTRYDENVTVRLYRSSPSGYVQVGTSTQPVPVKAAGKTTAFSFSYTVTADDQAAGKITFRAVAELVQNREALPADNELLSTPIKVS</sequence>
<dbReference type="PROSITE" id="PS50093">
    <property type="entry name" value="PKD"/>
    <property type="match status" value="1"/>
</dbReference>
<dbReference type="InterPro" id="IPR022409">
    <property type="entry name" value="PKD/Chitinase_dom"/>
</dbReference>
<dbReference type="InterPro" id="IPR035986">
    <property type="entry name" value="PKD_dom_sf"/>
</dbReference>
<evidence type="ECO:0000259" key="2">
    <source>
        <dbReference type="PROSITE" id="PS50093"/>
    </source>
</evidence>
<evidence type="ECO:0000313" key="3">
    <source>
        <dbReference type="EMBL" id="SCE78843.1"/>
    </source>
</evidence>
<name>A0A1C4V4E6_9ACTN</name>
<feature type="chain" id="PRO_5008705480" evidence="1">
    <location>
        <begin position="30"/>
        <end position="479"/>
    </location>
</feature>
<dbReference type="CDD" id="cd00146">
    <property type="entry name" value="PKD"/>
    <property type="match status" value="1"/>
</dbReference>